<dbReference type="AlphaFoldDB" id="A0AAV4ZYT6"/>
<dbReference type="EMBL" id="BPWL01000001">
    <property type="protein sequence ID" value="GJJ06412.1"/>
    <property type="molecule type" value="Genomic_DNA"/>
</dbReference>
<comment type="caution">
    <text evidence="2">The sequence shown here is derived from an EMBL/GenBank/DDBJ whole genome shotgun (WGS) entry which is preliminary data.</text>
</comment>
<keyword evidence="3" id="KW-1185">Reference proteome</keyword>
<reference evidence="2" key="1">
    <citation type="submission" date="2021-10" db="EMBL/GenBank/DDBJ databases">
        <title>De novo Genome Assembly of Clathrus columnatus (Basidiomycota, Fungi) Using Illumina and Nanopore Sequence Data.</title>
        <authorList>
            <person name="Ogiso-Tanaka E."/>
            <person name="Itagaki H."/>
            <person name="Hosoya T."/>
            <person name="Hosaka K."/>
        </authorList>
    </citation>
    <scope>NUCLEOTIDE SEQUENCE</scope>
    <source>
        <strain evidence="2">MO-923</strain>
    </source>
</reference>
<proteinExistence type="predicted"/>
<organism evidence="2 3">
    <name type="scientific">Clathrus columnatus</name>
    <dbReference type="NCBI Taxonomy" id="1419009"/>
    <lineage>
        <taxon>Eukaryota</taxon>
        <taxon>Fungi</taxon>
        <taxon>Dikarya</taxon>
        <taxon>Basidiomycota</taxon>
        <taxon>Agaricomycotina</taxon>
        <taxon>Agaricomycetes</taxon>
        <taxon>Phallomycetidae</taxon>
        <taxon>Phallales</taxon>
        <taxon>Clathraceae</taxon>
        <taxon>Clathrus</taxon>
    </lineage>
</organism>
<keyword evidence="1" id="KW-0812">Transmembrane</keyword>
<evidence type="ECO:0000313" key="2">
    <source>
        <dbReference type="EMBL" id="GJJ06412.1"/>
    </source>
</evidence>
<keyword evidence="1" id="KW-0472">Membrane</keyword>
<feature type="transmembrane region" description="Helical" evidence="1">
    <location>
        <begin position="17"/>
        <end position="37"/>
    </location>
</feature>
<dbReference type="Proteomes" id="UP001050691">
    <property type="component" value="Unassembled WGS sequence"/>
</dbReference>
<keyword evidence="1" id="KW-1133">Transmembrane helix</keyword>
<gene>
    <name evidence="2" type="ORF">Clacol_000603</name>
</gene>
<evidence type="ECO:0000256" key="1">
    <source>
        <dbReference type="SAM" id="Phobius"/>
    </source>
</evidence>
<evidence type="ECO:0000313" key="3">
    <source>
        <dbReference type="Proteomes" id="UP001050691"/>
    </source>
</evidence>
<accession>A0AAV4ZYT6</accession>
<protein>
    <submittedName>
        <fullName evidence="2">Uncharacterized protein</fullName>
    </submittedName>
</protein>
<sequence length="326" mass="36301">MGDVLDYMSRSTKPTQIVWGSVAGLLTISIIIAFVFVRWNRRRNYRPVLEEAFIHESLVSSEDNFNLVLYISPTNFANLPRKRLGDTSASYSAAASSDSLIANPRLSNAFDETSDSSDRRVLSKSGLYSPRSYTSTSASSYSTRIISSGIWRTSLQNAFLSKPIYHALRHSEITFPLAGGRLTGFRPASELTSQKAEYIDPFSPFPSGKPERLSRHTSTLTNLSLHIPHASSSFLEVDYSKENLEPSMEEITTATESEEVVFYSAAKSQTFRAMAYYMTITSQPPCQSIAHSQTIPNGWSCQLYIAEKCKTRDCMQLVLTPSAYVA</sequence>
<name>A0AAV4ZYT6_9AGAM</name>